<evidence type="ECO:0000259" key="7">
    <source>
        <dbReference type="Pfam" id="PF12697"/>
    </source>
</evidence>
<reference evidence="8" key="1">
    <citation type="submission" date="2021-08" db="EMBL/GenBank/DDBJ databases">
        <title>Hoeflea bacterium WL0058 sp. nov., isolated from the sediment.</title>
        <authorList>
            <person name="Wang L."/>
            <person name="Zhang D."/>
        </authorList>
    </citation>
    <scope>NUCLEOTIDE SEQUENCE</scope>
    <source>
        <strain evidence="8">WL0058</strain>
    </source>
</reference>
<proteinExistence type="predicted"/>
<evidence type="ECO:0000313" key="9">
    <source>
        <dbReference type="Proteomes" id="UP001196509"/>
    </source>
</evidence>
<evidence type="ECO:0000313" key="8">
    <source>
        <dbReference type="EMBL" id="MBW8635657.1"/>
    </source>
</evidence>
<keyword evidence="2" id="KW-1003">Cell membrane</keyword>
<organism evidence="8 9">
    <name type="scientific">Flavimaribacter sediminis</name>
    <dbReference type="NCBI Taxonomy" id="2865987"/>
    <lineage>
        <taxon>Bacteria</taxon>
        <taxon>Pseudomonadati</taxon>
        <taxon>Pseudomonadota</taxon>
        <taxon>Alphaproteobacteria</taxon>
        <taxon>Hyphomicrobiales</taxon>
        <taxon>Rhizobiaceae</taxon>
        <taxon>Flavimaribacter</taxon>
    </lineage>
</organism>
<dbReference type="Gene3D" id="3.40.50.1820">
    <property type="entry name" value="alpha/beta hydrolase"/>
    <property type="match status" value="1"/>
</dbReference>
<accession>A0AAE2ZLS9</accession>
<comment type="subcellular location">
    <subcellularLocation>
        <location evidence="1">Cell membrane</location>
        <topology evidence="1">Multi-pass membrane protein</topology>
    </subcellularLocation>
</comment>
<evidence type="ECO:0000256" key="4">
    <source>
        <dbReference type="ARBA" id="ARBA00022989"/>
    </source>
</evidence>
<feature type="transmembrane region" description="Helical" evidence="6">
    <location>
        <begin position="89"/>
        <end position="108"/>
    </location>
</feature>
<dbReference type="Pfam" id="PF12697">
    <property type="entry name" value="Abhydrolase_6"/>
    <property type="match status" value="1"/>
</dbReference>
<sequence length="620" mass="68055">MKYAPPFQCTNGFLPVLVAFIALALIPLFLTETYARHTLILVFVYAILASNWDISLGLGGIVNFAHLAFFAIGLYSFGIFGKVLGIDPWIALLLSPLLAVAFAALLAIPILRLEGIYVILVTIAAAQLLLQIVVSQSDYTGGTSGMVLLPRLEIFGYKLSKDNRIGYYYLALALLTFSTFFLYKLQRSSLGRAIKALRDNKYYAIARGVSEGRLRLYTLCASALFPGLAGGFYGAYLRVASPDVFGLGFLTITLSILLLGGLSTIWGSLIAAFVITILAQVLGDYGAWRSIIIALVIIAVVVVYPGGLFAAVQEGWGAFNRFRTDARASWRRSRGADMRKAVMGARDRLVETRHGKISVCESGQGDEAILFIHGNSSCKEVFRHQFAEFGKDHRVVAFDLPGHGVSPNADPEEDYSIEAYSEIACDIVEKLGLGKPIVFGWSLGGYVALEYAARGYPSSAVAICGTSPVGKFPEDMPRGYIATPHMELAGKRFHSPHEKANYAAHTIGMEKGGEPLVWQAVWRTDGLAREQAFSKLKTCNWPRQVRMLKDGKIPFAMINGPKDPFINHEYCRTFGYGNIWGGEPQNVAEAGHAPFLEDHETFNRMLRDFLTWTKGPARAD</sequence>
<evidence type="ECO:0000256" key="3">
    <source>
        <dbReference type="ARBA" id="ARBA00022692"/>
    </source>
</evidence>
<keyword evidence="5 6" id="KW-0472">Membrane</keyword>
<dbReference type="InterPro" id="IPR029058">
    <property type="entry name" value="AB_hydrolase_fold"/>
</dbReference>
<dbReference type="SUPFAM" id="SSF53474">
    <property type="entry name" value="alpha/beta-Hydrolases"/>
    <property type="match status" value="1"/>
</dbReference>
<feature type="transmembrane region" description="Helical" evidence="6">
    <location>
        <begin position="115"/>
        <end position="134"/>
    </location>
</feature>
<dbReference type="InterPro" id="IPR001851">
    <property type="entry name" value="ABC_transp_permease"/>
</dbReference>
<feature type="transmembrane region" description="Helical" evidence="6">
    <location>
        <begin position="216"/>
        <end position="236"/>
    </location>
</feature>
<gene>
    <name evidence="8" type="ORF">K1W69_00540</name>
</gene>
<dbReference type="EMBL" id="JAICBX010000001">
    <property type="protein sequence ID" value="MBW8635657.1"/>
    <property type="molecule type" value="Genomic_DNA"/>
</dbReference>
<dbReference type="GO" id="GO:0016787">
    <property type="term" value="F:hydrolase activity"/>
    <property type="evidence" value="ECO:0007669"/>
    <property type="project" value="UniProtKB-KW"/>
</dbReference>
<dbReference type="InterPro" id="IPR000073">
    <property type="entry name" value="AB_hydrolase_1"/>
</dbReference>
<comment type="caution">
    <text evidence="8">The sequence shown here is derived from an EMBL/GenBank/DDBJ whole genome shotgun (WGS) entry which is preliminary data.</text>
</comment>
<feature type="domain" description="AB hydrolase-1" evidence="7">
    <location>
        <begin position="369"/>
        <end position="603"/>
    </location>
</feature>
<dbReference type="CDD" id="cd06581">
    <property type="entry name" value="TM_PBP1_LivM_like"/>
    <property type="match status" value="1"/>
</dbReference>
<dbReference type="Proteomes" id="UP001196509">
    <property type="component" value="Unassembled WGS sequence"/>
</dbReference>
<keyword evidence="8" id="KW-0378">Hydrolase</keyword>
<dbReference type="GO" id="GO:0005886">
    <property type="term" value="C:plasma membrane"/>
    <property type="evidence" value="ECO:0007669"/>
    <property type="project" value="UniProtKB-SubCell"/>
</dbReference>
<dbReference type="PANTHER" id="PTHR30482">
    <property type="entry name" value="HIGH-AFFINITY BRANCHED-CHAIN AMINO ACID TRANSPORT SYSTEM PERMEASE"/>
    <property type="match status" value="1"/>
</dbReference>
<name>A0AAE2ZLS9_9HYPH</name>
<feature type="transmembrane region" description="Helical" evidence="6">
    <location>
        <begin position="36"/>
        <end position="54"/>
    </location>
</feature>
<evidence type="ECO:0000256" key="1">
    <source>
        <dbReference type="ARBA" id="ARBA00004651"/>
    </source>
</evidence>
<dbReference type="RefSeq" id="WP_220226386.1">
    <property type="nucleotide sequence ID" value="NZ_JAICBX010000001.1"/>
</dbReference>
<dbReference type="GO" id="GO:0015658">
    <property type="term" value="F:branched-chain amino acid transmembrane transporter activity"/>
    <property type="evidence" value="ECO:0007669"/>
    <property type="project" value="InterPro"/>
</dbReference>
<dbReference type="PANTHER" id="PTHR30482:SF17">
    <property type="entry name" value="ABC TRANSPORTER ATP-BINDING PROTEIN"/>
    <property type="match status" value="1"/>
</dbReference>
<evidence type="ECO:0000256" key="2">
    <source>
        <dbReference type="ARBA" id="ARBA00022475"/>
    </source>
</evidence>
<feature type="transmembrane region" description="Helical" evidence="6">
    <location>
        <begin position="165"/>
        <end position="183"/>
    </location>
</feature>
<keyword evidence="9" id="KW-1185">Reference proteome</keyword>
<feature type="transmembrane region" description="Helical" evidence="6">
    <location>
        <begin position="61"/>
        <end position="83"/>
    </location>
</feature>
<dbReference type="InterPro" id="IPR043428">
    <property type="entry name" value="LivM-like"/>
</dbReference>
<feature type="transmembrane region" description="Helical" evidence="6">
    <location>
        <begin position="291"/>
        <end position="312"/>
    </location>
</feature>
<feature type="transmembrane region" description="Helical" evidence="6">
    <location>
        <begin position="12"/>
        <end position="30"/>
    </location>
</feature>
<keyword evidence="3 6" id="KW-0812">Transmembrane</keyword>
<evidence type="ECO:0000256" key="6">
    <source>
        <dbReference type="SAM" id="Phobius"/>
    </source>
</evidence>
<evidence type="ECO:0000256" key="5">
    <source>
        <dbReference type="ARBA" id="ARBA00023136"/>
    </source>
</evidence>
<dbReference type="Pfam" id="PF02653">
    <property type="entry name" value="BPD_transp_2"/>
    <property type="match status" value="1"/>
</dbReference>
<protein>
    <submittedName>
        <fullName evidence="8">Alpha/beta fold hydrolase</fullName>
    </submittedName>
</protein>
<feature type="transmembrane region" description="Helical" evidence="6">
    <location>
        <begin position="256"/>
        <end position="279"/>
    </location>
</feature>
<dbReference type="AlphaFoldDB" id="A0AAE2ZLS9"/>
<keyword evidence="4 6" id="KW-1133">Transmembrane helix</keyword>